<evidence type="ECO:0000256" key="1">
    <source>
        <dbReference type="ARBA" id="ARBA00001913"/>
    </source>
</evidence>
<dbReference type="InterPro" id="IPR035874">
    <property type="entry name" value="IDS"/>
</dbReference>
<comment type="caution">
    <text evidence="8">The sequence shown here is derived from an EMBL/GenBank/DDBJ whole genome shotgun (WGS) entry which is preliminary data.</text>
</comment>
<reference evidence="8 9" key="1">
    <citation type="submission" date="2019-02" db="EMBL/GenBank/DDBJ databases">
        <title>Deep-cultivation of Planctomycetes and their phenomic and genomic characterization uncovers novel biology.</title>
        <authorList>
            <person name="Wiegand S."/>
            <person name="Jogler M."/>
            <person name="Boedeker C."/>
            <person name="Pinto D."/>
            <person name="Vollmers J."/>
            <person name="Rivas-Marin E."/>
            <person name="Kohn T."/>
            <person name="Peeters S.H."/>
            <person name="Heuer A."/>
            <person name="Rast P."/>
            <person name="Oberbeckmann S."/>
            <person name="Bunk B."/>
            <person name="Jeske O."/>
            <person name="Meyerdierks A."/>
            <person name="Storesund J.E."/>
            <person name="Kallscheuer N."/>
            <person name="Luecker S."/>
            <person name="Lage O.M."/>
            <person name="Pohl T."/>
            <person name="Merkel B.J."/>
            <person name="Hornburger P."/>
            <person name="Mueller R.-W."/>
            <person name="Bruemmer F."/>
            <person name="Labrenz M."/>
            <person name="Spormann A.M."/>
            <person name="Op Den Camp H."/>
            <person name="Overmann J."/>
            <person name="Amann R."/>
            <person name="Jetten M.S.M."/>
            <person name="Mascher T."/>
            <person name="Medema M.H."/>
            <person name="Devos D.P."/>
            <person name="Kaster A.-K."/>
            <person name="Ovreas L."/>
            <person name="Rohde M."/>
            <person name="Galperin M.Y."/>
            <person name="Jogler C."/>
        </authorList>
    </citation>
    <scope>NUCLEOTIDE SEQUENCE [LARGE SCALE GENOMIC DNA]</scope>
    <source>
        <strain evidence="8 9">KOR42</strain>
    </source>
</reference>
<dbReference type="GO" id="GO:0047753">
    <property type="term" value="F:choline-sulfatase activity"/>
    <property type="evidence" value="ECO:0007669"/>
    <property type="project" value="UniProtKB-EC"/>
</dbReference>
<dbReference type="InterPro" id="IPR017850">
    <property type="entry name" value="Alkaline_phosphatase_core_sf"/>
</dbReference>
<dbReference type="EC" id="3.1.6.6" evidence="8"/>
<dbReference type="SUPFAM" id="SSF53649">
    <property type="entry name" value="Alkaline phosphatase-like"/>
    <property type="match status" value="1"/>
</dbReference>
<gene>
    <name evidence="8" type="primary">betC_11</name>
    <name evidence="8" type="ORF">KOR42_27930</name>
</gene>
<dbReference type="AlphaFoldDB" id="A0A5C5WXL8"/>
<name>A0A5C5WXL8_9PLAN</name>
<feature type="domain" description="Sulfatase N-terminal" evidence="7">
    <location>
        <begin position="58"/>
        <end position="399"/>
    </location>
</feature>
<evidence type="ECO:0000256" key="3">
    <source>
        <dbReference type="ARBA" id="ARBA00022723"/>
    </source>
</evidence>
<evidence type="ECO:0000256" key="4">
    <source>
        <dbReference type="ARBA" id="ARBA00022729"/>
    </source>
</evidence>
<evidence type="ECO:0000256" key="6">
    <source>
        <dbReference type="ARBA" id="ARBA00022837"/>
    </source>
</evidence>
<evidence type="ECO:0000256" key="2">
    <source>
        <dbReference type="ARBA" id="ARBA00008779"/>
    </source>
</evidence>
<dbReference type="CDD" id="cd16030">
    <property type="entry name" value="iduronate-2-sulfatase"/>
    <property type="match status" value="1"/>
</dbReference>
<dbReference type="GO" id="GO:0046872">
    <property type="term" value="F:metal ion binding"/>
    <property type="evidence" value="ECO:0007669"/>
    <property type="project" value="UniProtKB-KW"/>
</dbReference>
<keyword evidence="9" id="KW-1185">Reference proteome</keyword>
<keyword evidence="6" id="KW-0106">Calcium</keyword>
<evidence type="ECO:0000313" key="9">
    <source>
        <dbReference type="Proteomes" id="UP000317243"/>
    </source>
</evidence>
<dbReference type="Proteomes" id="UP000317243">
    <property type="component" value="Unassembled WGS sequence"/>
</dbReference>
<comment type="cofactor">
    <cofactor evidence="1">
        <name>Ca(2+)</name>
        <dbReference type="ChEBI" id="CHEBI:29108"/>
    </cofactor>
</comment>
<dbReference type="Gene3D" id="3.40.720.10">
    <property type="entry name" value="Alkaline Phosphatase, subunit A"/>
    <property type="match status" value="1"/>
</dbReference>
<dbReference type="GO" id="GO:0004423">
    <property type="term" value="F:iduronate-2-sulfatase activity"/>
    <property type="evidence" value="ECO:0007669"/>
    <property type="project" value="InterPro"/>
</dbReference>
<dbReference type="InterPro" id="IPR000917">
    <property type="entry name" value="Sulfatase_N"/>
</dbReference>
<dbReference type="GO" id="GO:0005737">
    <property type="term" value="C:cytoplasm"/>
    <property type="evidence" value="ECO:0007669"/>
    <property type="project" value="TreeGrafter"/>
</dbReference>
<evidence type="ECO:0000256" key="5">
    <source>
        <dbReference type="ARBA" id="ARBA00022801"/>
    </source>
</evidence>
<evidence type="ECO:0000259" key="7">
    <source>
        <dbReference type="Pfam" id="PF00884"/>
    </source>
</evidence>
<dbReference type="PANTHER" id="PTHR45953:SF1">
    <property type="entry name" value="IDURONATE 2-SULFATASE"/>
    <property type="match status" value="1"/>
</dbReference>
<evidence type="ECO:0000313" key="8">
    <source>
        <dbReference type="EMBL" id="TWT55407.1"/>
    </source>
</evidence>
<comment type="similarity">
    <text evidence="2">Belongs to the sulfatase family.</text>
</comment>
<dbReference type="Pfam" id="PF00884">
    <property type="entry name" value="Sulfatase"/>
    <property type="match status" value="1"/>
</dbReference>
<organism evidence="8 9">
    <name type="scientific">Thalassoglobus neptunius</name>
    <dbReference type="NCBI Taxonomy" id="1938619"/>
    <lineage>
        <taxon>Bacteria</taxon>
        <taxon>Pseudomonadati</taxon>
        <taxon>Planctomycetota</taxon>
        <taxon>Planctomycetia</taxon>
        <taxon>Planctomycetales</taxon>
        <taxon>Planctomycetaceae</taxon>
        <taxon>Thalassoglobus</taxon>
    </lineage>
</organism>
<dbReference type="PANTHER" id="PTHR45953">
    <property type="entry name" value="IDURONATE 2-SULFATASE"/>
    <property type="match status" value="1"/>
</dbReference>
<protein>
    <submittedName>
        <fullName evidence="8">Choline-sulfatase</fullName>
        <ecNumber evidence="8">3.1.6.6</ecNumber>
    </submittedName>
</protein>
<sequence>MIMERFMLTPRDVLRSVNESECGFMMREASSWMGFVLTLCFLISMLPNSSRAEQPRVKNVLFLISDDLKASVLGCYGDAVCQTPNIDRLAERSVVFDRAYCQGTLCFPSRQSFMFSKYQGVGPVNLGEHFKANGYYSARVGKIYHMAVPGDIIAGTDGRDHPESWTESFNSPGREAHTPGDFSCLNLNIFTTELAGRQSTQNPHRMFVAVEYDGEGVDQPDSKSATKAIELLNEHSKDPFFLAVGFVRPHYPMVAPRRYFEPYPWDEMTVPEFSADDLDDIPRLGRTGTVSTTNPIGEYPDNQKRMWSSYYATVTFMDEQVGRVLDELDRLGLRDSTAIVFLSDHGYHLGEHGLWQKSNLHEEVVRVPLMVSVPGINPGRSESLVELVDLFPTLSELAGLAIPNSVQGKSLVPVLENPQLEVRDSSLSYTGNGFGLRTNDWAYMKYKDGTEELYDMRVDPDQLTNLADSPGHQEQRDQLEALLHSRLKQGEIATN</sequence>
<accession>A0A5C5WXL8</accession>
<proteinExistence type="inferred from homology"/>
<keyword evidence="4" id="KW-0732">Signal</keyword>
<keyword evidence="3" id="KW-0479">Metal-binding</keyword>
<keyword evidence="5 8" id="KW-0378">Hydrolase</keyword>
<dbReference type="EMBL" id="SIHI01000004">
    <property type="protein sequence ID" value="TWT55407.1"/>
    <property type="molecule type" value="Genomic_DNA"/>
</dbReference>